<dbReference type="InterPro" id="IPR046848">
    <property type="entry name" value="E_motif"/>
</dbReference>
<dbReference type="GO" id="GO:0003723">
    <property type="term" value="F:RNA binding"/>
    <property type="evidence" value="ECO:0007669"/>
    <property type="project" value="InterPro"/>
</dbReference>
<dbReference type="FunFam" id="1.25.40.10:FF:000366">
    <property type="entry name" value="Pentatricopeptide (PPR) repeat-containing protein"/>
    <property type="match status" value="1"/>
</dbReference>
<feature type="repeat" description="PPR" evidence="3">
    <location>
        <begin position="284"/>
        <end position="314"/>
    </location>
</feature>
<evidence type="ECO:0000313" key="5">
    <source>
        <dbReference type="Proteomes" id="UP000504603"/>
    </source>
</evidence>
<dbReference type="PANTHER" id="PTHR24015">
    <property type="entry name" value="OS07G0578800 PROTEIN-RELATED"/>
    <property type="match status" value="1"/>
</dbReference>
<feature type="repeat" description="PPR" evidence="3">
    <location>
        <begin position="83"/>
        <end position="117"/>
    </location>
</feature>
<dbReference type="Gene3D" id="1.25.40.10">
    <property type="entry name" value="Tetratricopeptide repeat domain"/>
    <property type="match status" value="7"/>
</dbReference>
<protein>
    <submittedName>
        <fullName evidence="6">Pentatricopeptide repeat-containing protein At3g03580</fullName>
    </submittedName>
</protein>
<dbReference type="AlphaFoldDB" id="A0A6J1D0T4"/>
<dbReference type="GeneID" id="111016001"/>
<feature type="domain" description="DYW" evidence="4">
    <location>
        <begin position="800"/>
        <end position="892"/>
    </location>
</feature>
<dbReference type="RefSeq" id="XP_022146916.1">
    <property type="nucleotide sequence ID" value="XM_022291224.1"/>
</dbReference>
<feature type="repeat" description="PPR" evidence="3">
    <location>
        <begin position="554"/>
        <end position="584"/>
    </location>
</feature>
<evidence type="ECO:0000256" key="3">
    <source>
        <dbReference type="PROSITE-ProRule" id="PRU00708"/>
    </source>
</evidence>
<dbReference type="FunFam" id="1.25.40.10:FF:000344">
    <property type="entry name" value="Pentatricopeptide repeat-containing protein"/>
    <property type="match status" value="1"/>
</dbReference>
<dbReference type="NCBIfam" id="TIGR00756">
    <property type="entry name" value="PPR"/>
    <property type="match status" value="6"/>
</dbReference>
<organism evidence="5 6">
    <name type="scientific">Momordica charantia</name>
    <name type="common">Bitter gourd</name>
    <name type="synonym">Balsam pear</name>
    <dbReference type="NCBI Taxonomy" id="3673"/>
    <lineage>
        <taxon>Eukaryota</taxon>
        <taxon>Viridiplantae</taxon>
        <taxon>Streptophyta</taxon>
        <taxon>Embryophyta</taxon>
        <taxon>Tracheophyta</taxon>
        <taxon>Spermatophyta</taxon>
        <taxon>Magnoliopsida</taxon>
        <taxon>eudicotyledons</taxon>
        <taxon>Gunneridae</taxon>
        <taxon>Pentapetalae</taxon>
        <taxon>rosids</taxon>
        <taxon>fabids</taxon>
        <taxon>Cucurbitales</taxon>
        <taxon>Cucurbitaceae</taxon>
        <taxon>Momordiceae</taxon>
        <taxon>Momordica</taxon>
    </lineage>
</organism>
<keyword evidence="5" id="KW-1185">Reference proteome</keyword>
<evidence type="ECO:0000313" key="6">
    <source>
        <dbReference type="RefSeq" id="XP_022146916.1"/>
    </source>
</evidence>
<dbReference type="InterPro" id="IPR002885">
    <property type="entry name" value="PPR_rpt"/>
</dbReference>
<dbReference type="PANTHER" id="PTHR24015:SF1920">
    <property type="entry name" value="DYW DOMAIN-CONTAINING PROTEIN"/>
    <property type="match status" value="1"/>
</dbReference>
<dbReference type="PROSITE" id="PS51375">
    <property type="entry name" value="PPR"/>
    <property type="match status" value="8"/>
</dbReference>
<dbReference type="GO" id="GO:0008270">
    <property type="term" value="F:zinc ion binding"/>
    <property type="evidence" value="ECO:0007669"/>
    <property type="project" value="InterPro"/>
</dbReference>
<evidence type="ECO:0000259" key="4">
    <source>
        <dbReference type="Pfam" id="PF14432"/>
    </source>
</evidence>
<feature type="repeat" description="PPR" evidence="3">
    <location>
        <begin position="384"/>
        <end position="414"/>
    </location>
</feature>
<dbReference type="InterPro" id="IPR046960">
    <property type="entry name" value="PPR_At4g14850-like_plant"/>
</dbReference>
<dbReference type="GO" id="GO:0009451">
    <property type="term" value="P:RNA modification"/>
    <property type="evidence" value="ECO:0007669"/>
    <property type="project" value="InterPro"/>
</dbReference>
<dbReference type="FunFam" id="1.25.40.10:FF:000031">
    <property type="entry name" value="Pentatricopeptide repeat-containing protein mitochondrial"/>
    <property type="match status" value="1"/>
</dbReference>
<dbReference type="Proteomes" id="UP000504603">
    <property type="component" value="Unplaced"/>
</dbReference>
<dbReference type="InterPro" id="IPR011990">
    <property type="entry name" value="TPR-like_helical_dom_sf"/>
</dbReference>
<name>A0A6J1D0T4_MOMCH</name>
<evidence type="ECO:0000256" key="1">
    <source>
        <dbReference type="ARBA" id="ARBA00006643"/>
    </source>
</evidence>
<dbReference type="Pfam" id="PF01535">
    <property type="entry name" value="PPR"/>
    <property type="match status" value="3"/>
</dbReference>
<dbReference type="Pfam" id="PF14432">
    <property type="entry name" value="DYW_deaminase"/>
    <property type="match status" value="1"/>
</dbReference>
<feature type="repeat" description="PPR" evidence="3">
    <location>
        <begin position="353"/>
        <end position="383"/>
    </location>
</feature>
<reference evidence="6" key="1">
    <citation type="submission" date="2025-08" db="UniProtKB">
        <authorList>
            <consortium name="RefSeq"/>
        </authorList>
    </citation>
    <scope>IDENTIFICATION</scope>
    <source>
        <strain evidence="6">OHB3-1</strain>
    </source>
</reference>
<dbReference type="Pfam" id="PF20431">
    <property type="entry name" value="E_motif"/>
    <property type="match status" value="1"/>
</dbReference>
<dbReference type="Pfam" id="PF13041">
    <property type="entry name" value="PPR_2"/>
    <property type="match status" value="4"/>
</dbReference>
<evidence type="ECO:0000256" key="2">
    <source>
        <dbReference type="ARBA" id="ARBA00022737"/>
    </source>
</evidence>
<dbReference type="KEGG" id="mcha:111016001"/>
<feature type="repeat" description="PPR" evidence="3">
    <location>
        <begin position="585"/>
        <end position="619"/>
    </location>
</feature>
<feature type="repeat" description="PPR" evidence="3">
    <location>
        <begin position="184"/>
        <end position="218"/>
    </location>
</feature>
<dbReference type="FunFam" id="1.25.40.10:FF:000073">
    <property type="entry name" value="Pentatricopeptide repeat-containing protein chloroplastic"/>
    <property type="match status" value="1"/>
</dbReference>
<accession>A0A6J1D0T4</accession>
<dbReference type="InterPro" id="IPR032867">
    <property type="entry name" value="DYW_dom"/>
</dbReference>
<sequence length="892" mass="100076">MKPPRFCFNDSPETAQEVLRSSLLKALSSAKNTSQLRNIHSLIIISGLSLSVVFSGKLISKYAQLKDPISSVSVFRTVSPTSNVYQWNSIIRASTHNGLFTQALGYYTEMREKKLQPDAYTFPSVINSCARLLDLNMGHVVHEHVMEMGFGSDLYIGNALIDMYSRFGDLDKARYVFEEMSDRDSVSWNSLISGYCSNGFWEEALEMYHKSRMIGMVPDRFTTSVLLACGSLMAVKEGLNVHGAIEKIGIGRDVIIGNGLLSMYFKFERPREAGQVFGEMDVKDSVSWNTMICGYSQLGQYEESVKLFMEMIDKFTPDLLSVTSTIRACGHLADLQVGKYVHNYLIGSGYECDTVACNILIDMYAKCGDLLAAQQVFDAMKCKDSVTWNSLINGYTQHGYYKEGVETFKMMKRENELDSVTFVLLLSMFSQLANIDQGRGIHCDMIKLGFEAELVIGNALLDMYAKCGGMDDLLRVFAYMRAHDIISWNTLIASSVHFDDCSIGFQAIIRMRTEGLIPDEATILGILPMCSLLAARRQGKEIHGCIFKLGFESDVPTGNALIEMYSKCGSLENCTKVFNYMKEKDVVTWTALISAFGMYGEGKKALKAFQDMESSGVFPDSVAFIALIFACSHSGMVKEGLTYFDRMKTDYNIEPMMEHYACVVDLLARSGLLAQAEEFILSMPIKPDASLWGALLSACRATGHTNIAQRVSKQILQLNSDDTGYYVLVSNIYATLGKWDQVRMVRNSMKTKGLKKEPGSSWIEIQKRFYVFRTGDKSFEQYDKVKDLLEYLAGLMAKEGYVADLQFSLHDVEEDDKRDILCGHSERLAIAFGLLNTKPGTPLLVMKNLRVCGDCHTVTKYITKVMQREILVRDANRFHLFKDGTCSCGDHW</sequence>
<dbReference type="OrthoDB" id="185373at2759"/>
<gene>
    <name evidence="6" type="primary">LOC111016001</name>
</gene>
<proteinExistence type="inferred from homology"/>
<comment type="similarity">
    <text evidence="1">Belongs to the PPR family. PCMP-H subfamily.</text>
</comment>
<feature type="repeat" description="PPR" evidence="3">
    <location>
        <begin position="153"/>
        <end position="183"/>
    </location>
</feature>
<keyword evidence="2" id="KW-0677">Repeat</keyword>